<dbReference type="EMBL" id="JAGEPF010000024">
    <property type="protein sequence ID" value="MBO2462910.1"/>
    <property type="molecule type" value="Genomic_DNA"/>
</dbReference>
<accession>A0ABS3S3T8</accession>
<sequence length="72" mass="7558">MGALLPVRPRIRVSAGEGAAIASVLNSAQGKFAAAQRRLNDAIGKAEGNYLKVGPDGSIHYPEALPPRFASW</sequence>
<reference evidence="1 2" key="1">
    <citation type="submission" date="2021-03" db="EMBL/GenBank/DDBJ databases">
        <title>Actinomadura violae sp. nov., isolated from lichen in Thailand.</title>
        <authorList>
            <person name="Kanchanasin P."/>
            <person name="Saeng-In P."/>
            <person name="Phongsopitanun W."/>
            <person name="Yuki M."/>
            <person name="Kudo T."/>
            <person name="Ohkuma M."/>
            <person name="Tanasupawat S."/>
        </authorList>
    </citation>
    <scope>NUCLEOTIDE SEQUENCE [LARGE SCALE GENOMIC DNA]</scope>
    <source>
        <strain evidence="1 2">LCR2-06</strain>
    </source>
</reference>
<proteinExistence type="predicted"/>
<organism evidence="1 2">
    <name type="scientific">Actinomadura violacea</name>
    <dbReference type="NCBI Taxonomy" id="2819934"/>
    <lineage>
        <taxon>Bacteria</taxon>
        <taxon>Bacillati</taxon>
        <taxon>Actinomycetota</taxon>
        <taxon>Actinomycetes</taxon>
        <taxon>Streptosporangiales</taxon>
        <taxon>Thermomonosporaceae</taxon>
        <taxon>Actinomadura</taxon>
    </lineage>
</organism>
<dbReference type="RefSeq" id="WP_208247606.1">
    <property type="nucleotide sequence ID" value="NZ_JAGEPF010000024.1"/>
</dbReference>
<evidence type="ECO:0000313" key="1">
    <source>
        <dbReference type="EMBL" id="MBO2462910.1"/>
    </source>
</evidence>
<comment type="caution">
    <text evidence="1">The sequence shown here is derived from an EMBL/GenBank/DDBJ whole genome shotgun (WGS) entry which is preliminary data.</text>
</comment>
<name>A0ABS3S3T8_9ACTN</name>
<gene>
    <name evidence="1" type="ORF">J4709_35615</name>
</gene>
<keyword evidence="2" id="KW-1185">Reference proteome</keyword>
<protein>
    <submittedName>
        <fullName evidence="1">Uncharacterized protein</fullName>
    </submittedName>
</protein>
<dbReference type="Proteomes" id="UP000680206">
    <property type="component" value="Unassembled WGS sequence"/>
</dbReference>
<evidence type="ECO:0000313" key="2">
    <source>
        <dbReference type="Proteomes" id="UP000680206"/>
    </source>
</evidence>